<dbReference type="InterPro" id="IPR036465">
    <property type="entry name" value="vWFA_dom_sf"/>
</dbReference>
<dbReference type="GO" id="GO:0008843">
    <property type="term" value="F:endochitinase activity"/>
    <property type="evidence" value="ECO:0007669"/>
    <property type="project" value="UniProtKB-EC"/>
</dbReference>
<keyword evidence="11" id="KW-1185">Reference proteome</keyword>
<evidence type="ECO:0000313" key="11">
    <source>
        <dbReference type="Proteomes" id="UP000049979"/>
    </source>
</evidence>
<dbReference type="GO" id="GO:0030313">
    <property type="term" value="C:cell envelope"/>
    <property type="evidence" value="ECO:0007669"/>
    <property type="project" value="UniProtKB-SubCell"/>
</dbReference>
<accession>A0A0M6WXK9</accession>
<keyword evidence="4" id="KW-0732">Signal</keyword>
<evidence type="ECO:0000256" key="3">
    <source>
        <dbReference type="ARBA" id="ARBA00022525"/>
    </source>
</evidence>
<proteinExistence type="predicted"/>
<dbReference type="GO" id="GO:0030247">
    <property type="term" value="F:polysaccharide binding"/>
    <property type="evidence" value="ECO:0007669"/>
    <property type="project" value="UniProtKB-UniRule"/>
</dbReference>
<feature type="region of interest" description="Disordered" evidence="6">
    <location>
        <begin position="357"/>
        <end position="451"/>
    </location>
</feature>
<keyword evidence="10" id="KW-0326">Glycosidase</keyword>
<keyword evidence="5" id="KW-0106">Calcium</keyword>
<feature type="domain" description="CBM2" evidence="8">
    <location>
        <begin position="35"/>
        <end position="152"/>
    </location>
</feature>
<dbReference type="Gene3D" id="3.40.50.410">
    <property type="entry name" value="von Willebrand factor, type A domain"/>
    <property type="match status" value="1"/>
</dbReference>
<evidence type="ECO:0000256" key="1">
    <source>
        <dbReference type="ARBA" id="ARBA00004196"/>
    </source>
</evidence>
<protein>
    <submittedName>
        <fullName evidence="10">Chitinase 63</fullName>
        <ecNumber evidence="10">3.2.1.14</ecNumber>
    </submittedName>
</protein>
<dbReference type="PROSITE" id="PS50234">
    <property type="entry name" value="VWFA"/>
    <property type="match status" value="1"/>
</dbReference>
<feature type="compositionally biased region" description="Acidic residues" evidence="6">
    <location>
        <begin position="417"/>
        <end position="431"/>
    </location>
</feature>
<evidence type="ECO:0000256" key="5">
    <source>
        <dbReference type="ARBA" id="ARBA00022837"/>
    </source>
</evidence>
<dbReference type="InterPro" id="IPR059100">
    <property type="entry name" value="TSP3_bac"/>
</dbReference>
<feature type="domain" description="VWFA" evidence="7">
    <location>
        <begin position="608"/>
        <end position="778"/>
    </location>
</feature>
<dbReference type="GO" id="GO:0005509">
    <property type="term" value="F:calcium ion binding"/>
    <property type="evidence" value="ECO:0007669"/>
    <property type="project" value="InterPro"/>
</dbReference>
<dbReference type="InterPro" id="IPR008965">
    <property type="entry name" value="CBM2/CBM3_carb-bd_dom_sf"/>
</dbReference>
<dbReference type="EMBL" id="CVRR01000071">
    <property type="protein sequence ID" value="CRL42431.1"/>
    <property type="molecule type" value="Genomic_DNA"/>
</dbReference>
<evidence type="ECO:0000313" key="12">
    <source>
        <dbReference type="Proteomes" id="UP000095495"/>
    </source>
</evidence>
<feature type="compositionally biased region" description="Basic and acidic residues" evidence="6">
    <location>
        <begin position="357"/>
        <end position="379"/>
    </location>
</feature>
<dbReference type="InterPro" id="IPR013378">
    <property type="entry name" value="InlB-like_B-rpt"/>
</dbReference>
<dbReference type="SMART" id="SM00327">
    <property type="entry name" value="VWA"/>
    <property type="match status" value="1"/>
</dbReference>
<dbReference type="PANTHER" id="PTHR37467:SF1">
    <property type="entry name" value="EXPORTED CALCIUM-BINDING GLYCOPROTEIN"/>
    <property type="match status" value="1"/>
</dbReference>
<dbReference type="SMART" id="SM00637">
    <property type="entry name" value="CBD_II"/>
    <property type="match status" value="2"/>
</dbReference>
<dbReference type="InterPro" id="IPR002035">
    <property type="entry name" value="VWF_A"/>
</dbReference>
<dbReference type="Proteomes" id="UP000095495">
    <property type="component" value="Unassembled WGS sequence"/>
</dbReference>
<name>A0A0M6WXK9_9FIRM</name>
<evidence type="ECO:0000313" key="9">
    <source>
        <dbReference type="EMBL" id="CRL42431.1"/>
    </source>
</evidence>
<feature type="domain" description="CBM2" evidence="8">
    <location>
        <begin position="149"/>
        <end position="275"/>
    </location>
</feature>
<dbReference type="SUPFAM" id="SSF53300">
    <property type="entry name" value="vWA-like"/>
    <property type="match status" value="1"/>
</dbReference>
<evidence type="ECO:0000256" key="2">
    <source>
        <dbReference type="ARBA" id="ARBA00004613"/>
    </source>
</evidence>
<dbReference type="InterPro" id="IPR001919">
    <property type="entry name" value="CBD2"/>
</dbReference>
<evidence type="ECO:0000256" key="4">
    <source>
        <dbReference type="ARBA" id="ARBA00022729"/>
    </source>
</evidence>
<reference evidence="9" key="2">
    <citation type="submission" date="2015-05" db="EMBL/GenBank/DDBJ databases">
        <authorList>
            <person name="Wang D.B."/>
            <person name="Wang M."/>
        </authorList>
    </citation>
    <scope>NUCLEOTIDE SEQUENCE [LARGE SCALE GENOMIC DNA]</scope>
    <source>
        <strain evidence="9">M72</strain>
    </source>
</reference>
<dbReference type="EC" id="3.2.1.14" evidence="10"/>
<feature type="compositionally biased region" description="Polar residues" evidence="6">
    <location>
        <begin position="380"/>
        <end position="390"/>
    </location>
</feature>
<keyword evidence="10" id="KW-0378">Hydrolase</keyword>
<evidence type="ECO:0000256" key="6">
    <source>
        <dbReference type="SAM" id="MobiDB-lite"/>
    </source>
</evidence>
<dbReference type="InterPro" id="IPR042229">
    <property type="entry name" value="Listeria/Bacterioides_rpt_sf"/>
</dbReference>
<dbReference type="Pfam" id="PF09479">
    <property type="entry name" value="Flg_new"/>
    <property type="match status" value="1"/>
</dbReference>
<dbReference type="Gene3D" id="2.60.40.290">
    <property type="match status" value="2"/>
</dbReference>
<dbReference type="GO" id="GO:0005975">
    <property type="term" value="P:carbohydrate metabolic process"/>
    <property type="evidence" value="ECO:0007669"/>
    <property type="project" value="InterPro"/>
</dbReference>
<dbReference type="AlphaFoldDB" id="A0A0M6WXK9"/>
<dbReference type="SUPFAM" id="SSF103647">
    <property type="entry name" value="TSP type-3 repeat"/>
    <property type="match status" value="1"/>
</dbReference>
<reference evidence="11" key="1">
    <citation type="submission" date="2015-05" db="EMBL/GenBank/DDBJ databases">
        <authorList>
            <consortium name="Pathogen Informatics"/>
        </authorList>
    </citation>
    <scope>NUCLEOTIDE SEQUENCE [LARGE SCALE GENOMIC DNA]</scope>
    <source>
        <strain evidence="10 12">2789STDY5608863</strain>
        <strain evidence="11">M72</strain>
    </source>
</reference>
<dbReference type="PROSITE" id="PS51173">
    <property type="entry name" value="CBM2"/>
    <property type="match status" value="2"/>
</dbReference>
<dbReference type="PANTHER" id="PTHR37467">
    <property type="entry name" value="EXPORTED CALCIUM-BINDING GLYCOPROTEIN-RELATED"/>
    <property type="match status" value="1"/>
</dbReference>
<dbReference type="OrthoDB" id="6372180at2"/>
<dbReference type="STRING" id="301302.ERS852420_00984"/>
<dbReference type="InterPro" id="IPR053180">
    <property type="entry name" value="Ca-binding_acidic-repeat"/>
</dbReference>
<dbReference type="Pfam" id="PF00553">
    <property type="entry name" value="CBM_2"/>
    <property type="match status" value="2"/>
</dbReference>
<dbReference type="Pfam" id="PF18884">
    <property type="entry name" value="TSP3_bac"/>
    <property type="match status" value="7"/>
</dbReference>
<organism evidence="9 11">
    <name type="scientific">Roseburia faecis</name>
    <dbReference type="NCBI Taxonomy" id="301302"/>
    <lineage>
        <taxon>Bacteria</taxon>
        <taxon>Bacillati</taxon>
        <taxon>Bacillota</taxon>
        <taxon>Clostridia</taxon>
        <taxon>Lachnospirales</taxon>
        <taxon>Lachnospiraceae</taxon>
        <taxon>Roseburia</taxon>
    </lineage>
</organism>
<dbReference type="InterPro" id="IPR012291">
    <property type="entry name" value="CBM2_carb-bd_dom_sf"/>
</dbReference>
<dbReference type="Pfam" id="PF14751">
    <property type="entry name" value="DUF4474"/>
    <property type="match status" value="1"/>
</dbReference>
<dbReference type="Pfam" id="PF00092">
    <property type="entry name" value="VWA"/>
    <property type="match status" value="1"/>
</dbReference>
<dbReference type="Proteomes" id="UP000049979">
    <property type="component" value="Unassembled WGS sequence"/>
</dbReference>
<dbReference type="RefSeq" id="WP_055068699.1">
    <property type="nucleotide sequence ID" value="NZ_CP173697.1"/>
</dbReference>
<gene>
    <name evidence="10" type="primary">chtA</name>
    <name evidence="10" type="ORF">ERS852420_00984</name>
    <name evidence="9" type="ORF">M72_15351</name>
</gene>
<comment type="subcellular location">
    <subcellularLocation>
        <location evidence="1">Cell envelope</location>
    </subcellularLocation>
    <subcellularLocation>
        <location evidence="2">Secreted</location>
    </subcellularLocation>
</comment>
<sequence>MKIKWKRAVSIILVMTLMVTFAQWKVYADEEKETTEIVENNLEVVYQEKEYKIIISLKEHWDSGYNANVKIENIGEETIENWYLQWVYEEDITNIWNAEVKSHQDANYIIKNVTWNQDIESGKSIEFGFSGNKSFTGFPKECKLVGDSSEVKKDDYTIQYQLDSDWGDGFTGRVLITNNTEQTLEDWVLEMDFARQITNIWDGKIKLHEENHYIIQNAGYNSNIMAGQTISFGFNGINGKKEMEPEAYHLYSYNDEAEQYKTIHFELNIDPDGVTNIPEDQIVETGKYMQEPEQNPQKDGYVFLGWSTDVNGDEYFIPDETPIVKDLVLYADWFNYIDETDTDKDGLSDELERILETDPLKEDTDGDGINDRIEIDQLRTDPTMSDSDQNGIEDGEEDSDEDGLKNKEELEIGTDPMNEDTDGDGLNDFEEINTYGTDPVNEDSDGDEVSDKKEIEIGTDPLKKEESFHVTEQAEGDGKVQASVTIDLNGEQVETLTVKPTGTEFLFPKEMPGYIGNAYEFSVDGTFDSAKLSFTFDEELLKDKDFDPIIYYYNENIGMEEMPTSIHGNTATTETTHFSKYILLNRKEYEKSFTWIDSSPIDVYNNAEVVFVMDDTGSMKTNDKSFKRLSAAKSMIENLPDSCKIGIVRFSNESKKLTKKLVTNKTEAEKYLTTDYFSSSGSTEMYKAVKNTFSLYESSDIKTLKIMIVLTDSASKNLEEHDVTVQQAKEKDIRIYTIGLGTATNYFKKYLKPLAEDTDGAFYMATDATKIKDVFEKCNQRIDLQMDSDGDGLCDYAEDNLTLFNGVKITTDRYKADSDEDGLSDGEEILVTRPQYCDNGKKMRLVLLGKSNPCSSDSDGDGLNDGRVSFKNGNIIAPKDPDPNNANEPMGLWNAHIDQQKVRVSRKYEFEHDYSKKQLQKYINNGMKKGTTKKTVHQIVEWALDMRNTVNQNEKKIKCFAKFLKRFTSGKEATEAGAAILNFVKDTDDEAYHSQVETWQRSFGYNVFYDEVFRIGTKMNEKDFPFKVGNEEYALWMWKGNYWNLHSGAEIGLYKYDRTHAGTKHYDAIDFEVPMRLSLYRYSNNGKQIDTIFNWYPYGGQWWITGFSGDNSQFRNTNCNNMAAIGYVDLSKHIDIYKGIRNAGRNYKGDRKTANNKYLIFDDKNYLIWIYWYEGIK</sequence>
<keyword evidence="3" id="KW-0964">Secreted</keyword>
<feature type="compositionally biased region" description="Acidic residues" evidence="6">
    <location>
        <begin position="391"/>
        <end position="401"/>
    </location>
</feature>
<dbReference type="InterPro" id="IPR029322">
    <property type="entry name" value="DUF4474"/>
</dbReference>
<evidence type="ECO:0000259" key="7">
    <source>
        <dbReference type="PROSITE" id="PS50234"/>
    </source>
</evidence>
<dbReference type="EMBL" id="CYXV01000003">
    <property type="protein sequence ID" value="CUM83470.1"/>
    <property type="molecule type" value="Genomic_DNA"/>
</dbReference>
<dbReference type="InterPro" id="IPR028974">
    <property type="entry name" value="TSP_type-3_rpt"/>
</dbReference>
<dbReference type="Gene3D" id="2.60.40.4270">
    <property type="entry name" value="Listeria-Bacteroides repeat domain"/>
    <property type="match status" value="1"/>
</dbReference>
<evidence type="ECO:0000313" key="10">
    <source>
        <dbReference type="EMBL" id="CUM83470.1"/>
    </source>
</evidence>
<evidence type="ECO:0000259" key="8">
    <source>
        <dbReference type="PROSITE" id="PS51173"/>
    </source>
</evidence>
<dbReference type="SUPFAM" id="SSF49384">
    <property type="entry name" value="Carbohydrate-binding domain"/>
    <property type="match status" value="2"/>
</dbReference>